<dbReference type="Gene3D" id="2.30.30.230">
    <property type="entry name" value="Fumarylacetoacetase, N-terminal domain"/>
    <property type="match status" value="1"/>
</dbReference>
<name>A0AAD5R0N4_PARTN</name>
<feature type="domain" description="Fumarylacetoacetase N-terminal" evidence="1">
    <location>
        <begin position="14"/>
        <end position="55"/>
    </location>
</feature>
<evidence type="ECO:0000313" key="2">
    <source>
        <dbReference type="EMBL" id="KAJ1367397.1"/>
    </source>
</evidence>
<accession>A0AAD5R0N4</accession>
<sequence>MAGGHVTRHAVISYPWPRHRIRVAIGECILDLSVVAHLFDGPALKAHQNVFKQATTQTSTRQSTMPQMSA</sequence>
<keyword evidence="3" id="KW-1185">Reference proteome</keyword>
<reference evidence="2" key="1">
    <citation type="submission" date="2021-06" db="EMBL/GenBank/DDBJ databases">
        <title>Parelaphostrongylus tenuis whole genome reference sequence.</title>
        <authorList>
            <person name="Garwood T.J."/>
            <person name="Larsen P.A."/>
            <person name="Fountain-Jones N.M."/>
            <person name="Garbe J.R."/>
            <person name="Macchietto M.G."/>
            <person name="Kania S.A."/>
            <person name="Gerhold R.W."/>
            <person name="Richards J.E."/>
            <person name="Wolf T.M."/>
        </authorList>
    </citation>
    <scope>NUCLEOTIDE SEQUENCE</scope>
    <source>
        <strain evidence="2">MNPRO001-30</strain>
        <tissue evidence="2">Meninges</tissue>
    </source>
</reference>
<dbReference type="EMBL" id="JAHQIW010005880">
    <property type="protein sequence ID" value="KAJ1367397.1"/>
    <property type="molecule type" value="Genomic_DNA"/>
</dbReference>
<dbReference type="Pfam" id="PF09298">
    <property type="entry name" value="FAA_hydrolase_N"/>
    <property type="match status" value="1"/>
</dbReference>
<organism evidence="2 3">
    <name type="scientific">Parelaphostrongylus tenuis</name>
    <name type="common">Meningeal worm</name>
    <dbReference type="NCBI Taxonomy" id="148309"/>
    <lineage>
        <taxon>Eukaryota</taxon>
        <taxon>Metazoa</taxon>
        <taxon>Ecdysozoa</taxon>
        <taxon>Nematoda</taxon>
        <taxon>Chromadorea</taxon>
        <taxon>Rhabditida</taxon>
        <taxon>Rhabditina</taxon>
        <taxon>Rhabditomorpha</taxon>
        <taxon>Strongyloidea</taxon>
        <taxon>Metastrongylidae</taxon>
        <taxon>Parelaphostrongylus</taxon>
    </lineage>
</organism>
<dbReference type="AlphaFoldDB" id="A0AAD5R0N4"/>
<proteinExistence type="predicted"/>
<dbReference type="Proteomes" id="UP001196413">
    <property type="component" value="Unassembled WGS sequence"/>
</dbReference>
<evidence type="ECO:0000313" key="3">
    <source>
        <dbReference type="Proteomes" id="UP001196413"/>
    </source>
</evidence>
<dbReference type="GO" id="GO:0004334">
    <property type="term" value="F:fumarylacetoacetase activity"/>
    <property type="evidence" value="ECO:0007669"/>
    <property type="project" value="InterPro"/>
</dbReference>
<dbReference type="InterPro" id="IPR036462">
    <property type="entry name" value="Fumarylacetoacetase_N_sf"/>
</dbReference>
<evidence type="ECO:0000259" key="1">
    <source>
        <dbReference type="Pfam" id="PF09298"/>
    </source>
</evidence>
<protein>
    <recommendedName>
        <fullName evidence="1">Fumarylacetoacetase N-terminal domain-containing protein</fullName>
    </recommendedName>
</protein>
<comment type="caution">
    <text evidence="2">The sequence shown here is derived from an EMBL/GenBank/DDBJ whole genome shotgun (WGS) entry which is preliminary data.</text>
</comment>
<dbReference type="GO" id="GO:0009072">
    <property type="term" value="P:aromatic amino acid metabolic process"/>
    <property type="evidence" value="ECO:0007669"/>
    <property type="project" value="InterPro"/>
</dbReference>
<dbReference type="InterPro" id="IPR015377">
    <property type="entry name" value="Fumarylacetoacetase_N"/>
</dbReference>
<dbReference type="SUPFAM" id="SSF63433">
    <property type="entry name" value="Fumarylacetoacetate hydrolase, FAH, N-terminal domain"/>
    <property type="match status" value="1"/>
</dbReference>
<gene>
    <name evidence="2" type="ORF">KIN20_028299</name>
</gene>